<dbReference type="AlphaFoldDB" id="A0A2S2PXI7"/>
<sequence length="109" mass="12913">MKKENFNIMMTTIAYVIITLSRILSKSILPRMYSFVAKTSFFFVDILKNACIVYLDENNIGHIKKNIVREKNQFYVVIFDIVTCKNRRSRTGFCQIYNIISSRKFEHKT</sequence>
<name>A0A2S2PXI7_9HEMI</name>
<organism evidence="1">
    <name type="scientific">Sipha flava</name>
    <name type="common">yellow sugarcane aphid</name>
    <dbReference type="NCBI Taxonomy" id="143950"/>
    <lineage>
        <taxon>Eukaryota</taxon>
        <taxon>Metazoa</taxon>
        <taxon>Ecdysozoa</taxon>
        <taxon>Arthropoda</taxon>
        <taxon>Hexapoda</taxon>
        <taxon>Insecta</taxon>
        <taxon>Pterygota</taxon>
        <taxon>Neoptera</taxon>
        <taxon>Paraneoptera</taxon>
        <taxon>Hemiptera</taxon>
        <taxon>Sternorrhyncha</taxon>
        <taxon>Aphidomorpha</taxon>
        <taxon>Aphidoidea</taxon>
        <taxon>Aphididae</taxon>
        <taxon>Sipha</taxon>
    </lineage>
</organism>
<reference evidence="1" key="1">
    <citation type="submission" date="2018-04" db="EMBL/GenBank/DDBJ databases">
        <title>Transcriptome assembly of Sipha flava.</title>
        <authorList>
            <person name="Scully E.D."/>
            <person name="Geib S.M."/>
            <person name="Palmer N.A."/>
            <person name="Koch K."/>
            <person name="Bradshaw J."/>
            <person name="Heng-Moss T."/>
            <person name="Sarath G."/>
        </authorList>
    </citation>
    <scope>NUCLEOTIDE SEQUENCE</scope>
</reference>
<accession>A0A2S2PXI7</accession>
<gene>
    <name evidence="1" type="ORF">g.152665</name>
</gene>
<dbReference type="EMBL" id="GGMS01001034">
    <property type="protein sequence ID" value="MBY70237.1"/>
    <property type="molecule type" value="Transcribed_RNA"/>
</dbReference>
<proteinExistence type="predicted"/>
<protein>
    <submittedName>
        <fullName evidence="1">Uncharacterized protein</fullName>
    </submittedName>
</protein>
<evidence type="ECO:0000313" key="1">
    <source>
        <dbReference type="EMBL" id="MBY70237.1"/>
    </source>
</evidence>